<evidence type="ECO:0000313" key="9">
    <source>
        <dbReference type="Proteomes" id="UP000409545"/>
    </source>
</evidence>
<proteinExistence type="predicted"/>
<accession>A0A5T1K2B9</accession>
<evidence type="ECO:0000313" key="3">
    <source>
        <dbReference type="EMBL" id="EAK4357956.1"/>
    </source>
</evidence>
<evidence type="ECO:0000313" key="5">
    <source>
        <dbReference type="EMBL" id="EAL6850870.1"/>
    </source>
</evidence>
<keyword evidence="1" id="KW-1133">Transmembrane helix</keyword>
<sequence length="140" mass="16008">MDFNSVLFSIGDKLPKDATSTVMLKEKFDRLNEDKQKEVVAQLPMIKLKSPALVFWVGTFLFGAFGVGRFMIGDWVLGLIRLGITIVAMFCGILMITYSALGIIYGLLWLVNWIWWIVDMFLVGKKLRKQNFEKIANIIQ</sequence>
<dbReference type="EMBL" id="AABUYW010000001">
    <property type="protein sequence ID" value="EAJ1076228.1"/>
    <property type="molecule type" value="Genomic_DNA"/>
</dbReference>
<dbReference type="EMBL" id="AACGFG010000003">
    <property type="protein sequence ID" value="EAK4357956.1"/>
    <property type="molecule type" value="Genomic_DNA"/>
</dbReference>
<organism evidence="3 8">
    <name type="scientific">Campylobacter coli</name>
    <dbReference type="NCBI Taxonomy" id="195"/>
    <lineage>
        <taxon>Bacteria</taxon>
        <taxon>Pseudomonadati</taxon>
        <taxon>Campylobacterota</taxon>
        <taxon>Epsilonproteobacteria</taxon>
        <taxon>Campylobacterales</taxon>
        <taxon>Campylobacteraceae</taxon>
        <taxon>Campylobacter</taxon>
    </lineage>
</organism>
<dbReference type="Proteomes" id="UP000352088">
    <property type="component" value="Unassembled WGS sequence"/>
</dbReference>
<protein>
    <recommendedName>
        <fullName evidence="12">TM2 domain-containing protein</fullName>
    </recommendedName>
</protein>
<dbReference type="Proteomes" id="UP000409545">
    <property type="component" value="Unassembled WGS sequence"/>
</dbReference>
<dbReference type="Proteomes" id="UP000365807">
    <property type="component" value="Unassembled WGS sequence"/>
</dbReference>
<feature type="transmembrane region" description="Helical" evidence="1">
    <location>
        <begin position="104"/>
        <end position="124"/>
    </location>
</feature>
<dbReference type="EMBL" id="AACSIE010000004">
    <property type="protein sequence ID" value="EAL9204654.1"/>
    <property type="molecule type" value="Genomic_DNA"/>
</dbReference>
<evidence type="ECO:0000313" key="10">
    <source>
        <dbReference type="Proteomes" id="UP000411403"/>
    </source>
</evidence>
<evidence type="ECO:0000313" key="11">
    <source>
        <dbReference type="Proteomes" id="UP000557830"/>
    </source>
</evidence>
<comment type="caution">
    <text evidence="3">The sequence shown here is derived from an EMBL/GenBank/DDBJ whole genome shotgun (WGS) entry which is preliminary data.</text>
</comment>
<gene>
    <name evidence="4" type="ORF">B9Q54_01205</name>
    <name evidence="2" type="ORF">BU953_01075</name>
    <name evidence="3" type="ORF">C6T04_03290</name>
    <name evidence="5" type="ORF">DSX26_05225</name>
    <name evidence="6" type="ORF">DYU70_05695</name>
</gene>
<dbReference type="Proteomes" id="UP000411403">
    <property type="component" value="Unassembled WGS sequence"/>
</dbReference>
<feature type="transmembrane region" description="Helical" evidence="1">
    <location>
        <begin position="53"/>
        <end position="72"/>
    </location>
</feature>
<keyword evidence="1" id="KW-0472">Membrane</keyword>
<dbReference type="AlphaFoldDB" id="A0A5T1K2B9"/>
<evidence type="ECO:0000313" key="7">
    <source>
        <dbReference type="Proteomes" id="UP000352088"/>
    </source>
</evidence>
<dbReference type="EMBL" id="AACQHW010000004">
    <property type="protein sequence ID" value="EAL6850870.1"/>
    <property type="molecule type" value="Genomic_DNA"/>
</dbReference>
<evidence type="ECO:0000313" key="6">
    <source>
        <dbReference type="EMBL" id="EAL9204654.1"/>
    </source>
</evidence>
<reference evidence="3 8" key="1">
    <citation type="submission" date="2018-06" db="EMBL/GenBank/DDBJ databases">
        <authorList>
            <consortium name="NARMS: The National Antimicrobial Resistance Monitoring System"/>
        </authorList>
    </citation>
    <scope>NUCLEOTIDE SEQUENCE [LARGE SCALE GENOMIC DNA]</scope>
    <source>
        <strain evidence="6 10">CVM N17C171</strain>
        <strain evidence="5 7">CVM N17C548</strain>
        <strain evidence="3 8">FSIS11807978</strain>
        <strain evidence="2 11">FSIS1609200</strain>
        <strain evidence="4 9">FSIS1711007</strain>
    </source>
</reference>
<dbReference type="EMBL" id="AACGUZ010000002">
    <property type="protein sequence ID" value="EAK5102894.1"/>
    <property type="molecule type" value="Genomic_DNA"/>
</dbReference>
<evidence type="ECO:0000313" key="4">
    <source>
        <dbReference type="EMBL" id="EAK5102894.1"/>
    </source>
</evidence>
<evidence type="ECO:0008006" key="12">
    <source>
        <dbReference type="Google" id="ProtNLM"/>
    </source>
</evidence>
<evidence type="ECO:0000313" key="8">
    <source>
        <dbReference type="Proteomes" id="UP000365807"/>
    </source>
</evidence>
<feature type="transmembrane region" description="Helical" evidence="1">
    <location>
        <begin position="79"/>
        <end position="98"/>
    </location>
</feature>
<dbReference type="GeneID" id="66544579"/>
<name>A0A5T1K2B9_CAMCO</name>
<evidence type="ECO:0000313" key="2">
    <source>
        <dbReference type="EMBL" id="EAJ1076228.1"/>
    </source>
</evidence>
<keyword evidence="1" id="KW-0812">Transmembrane</keyword>
<dbReference type="Proteomes" id="UP000557830">
    <property type="component" value="Unassembled WGS sequence"/>
</dbReference>
<dbReference type="RefSeq" id="WP_002778403.1">
    <property type="nucleotide sequence ID" value="NZ_AANHVQ020000005.1"/>
</dbReference>
<evidence type="ECO:0000256" key="1">
    <source>
        <dbReference type="SAM" id="Phobius"/>
    </source>
</evidence>